<dbReference type="Proteomes" id="UP000029273">
    <property type="component" value="Unassembled WGS sequence"/>
</dbReference>
<keyword evidence="4" id="KW-1185">Reference proteome</keyword>
<organism evidence="3 4">
    <name type="scientific">Acidihalobacter prosperus</name>
    <dbReference type="NCBI Taxonomy" id="160660"/>
    <lineage>
        <taxon>Bacteria</taxon>
        <taxon>Pseudomonadati</taxon>
        <taxon>Pseudomonadota</taxon>
        <taxon>Gammaproteobacteria</taxon>
        <taxon>Chromatiales</taxon>
        <taxon>Ectothiorhodospiraceae</taxon>
        <taxon>Acidihalobacter</taxon>
    </lineage>
</organism>
<dbReference type="OrthoDB" id="9813502at2"/>
<comment type="caution">
    <text evidence="3">The sequence shown here is derived from an EMBL/GenBank/DDBJ whole genome shotgun (WGS) entry which is preliminary data.</text>
</comment>
<dbReference type="InterPro" id="IPR006528">
    <property type="entry name" value="Phage_head_morphogenesis_dom"/>
</dbReference>
<feature type="domain" description="Phage head morphogenesis" evidence="2">
    <location>
        <begin position="63"/>
        <end position="180"/>
    </location>
</feature>
<dbReference type="EMBL" id="JQSG02000001">
    <property type="protein sequence ID" value="OBS10795.1"/>
    <property type="molecule type" value="Genomic_DNA"/>
</dbReference>
<evidence type="ECO:0000259" key="2">
    <source>
        <dbReference type="Pfam" id="PF04233"/>
    </source>
</evidence>
<name>A0A1A6C8B8_9GAMM</name>
<protein>
    <recommendedName>
        <fullName evidence="2">Phage head morphogenesis domain-containing protein</fullName>
    </recommendedName>
</protein>
<sequence>MTDPQPSAIGGILGQPFPQQLAFFRQKLANLVPTAAWDDMLKSAHDRGFMVAGAAKADLLSDLAAAVERAIGEGQSLEAFRKDFRAIVERNGWHGWTGEGSAAGEAWRTRIIYKTNAATSYAAGRFAQLKAFPLWVYRHTHGERYPRPQHEAWDGLTLRQEDAFWNAHYPPNGWGCRCYVVGARSERGAERLGGDSSKPLPDGWDRTDAKTGEPPGIDKGWGYAPGASVSDTVEAMAAKTTQWPYTIAKAYMQSMPADVRDSLARSYRSLPSVADDTRRYAQAVVEDRSTAPYRTLGLVTSKDAHEIQTLTGKNVSGFDFALDPSAIRHVQDKHGNPENEAARGQRPVTTDDYAQLPALLNAQGILTDAGFSRTTKLPLVKWQADIDGEQWSAVFEIRKGRRMLALQTLHIRNERQP</sequence>
<feature type="region of interest" description="Disordered" evidence="1">
    <location>
        <begin position="189"/>
        <end position="223"/>
    </location>
</feature>
<dbReference type="AlphaFoldDB" id="A0A1A6C8B8"/>
<evidence type="ECO:0000256" key="1">
    <source>
        <dbReference type="SAM" id="MobiDB-lite"/>
    </source>
</evidence>
<reference evidence="3 4" key="1">
    <citation type="journal article" date="2014" name="Genome Announc.">
        <title>Draft Genome Sequence of the Iron-Oxidizing, Acidophilic, and Halotolerant 'Thiobacillus prosperus' Type Strain DSM 5130.</title>
        <authorList>
            <person name="Ossandon F.J."/>
            <person name="Cardenas J.P."/>
            <person name="Corbett M."/>
            <person name="Quatrini R."/>
            <person name="Holmes D.S."/>
            <person name="Watkin E."/>
        </authorList>
    </citation>
    <scope>NUCLEOTIDE SEQUENCE [LARGE SCALE GENOMIC DNA]</scope>
    <source>
        <strain evidence="3 4">DSM 5130</strain>
    </source>
</reference>
<proteinExistence type="predicted"/>
<evidence type="ECO:0000313" key="3">
    <source>
        <dbReference type="EMBL" id="OBS10795.1"/>
    </source>
</evidence>
<dbReference type="RefSeq" id="WP_065089166.1">
    <property type="nucleotide sequence ID" value="NZ_JQSG02000001.1"/>
</dbReference>
<accession>A0A1A6C8B8</accession>
<gene>
    <name evidence="3" type="ORF">Thpro_020511</name>
</gene>
<dbReference type="Pfam" id="PF04233">
    <property type="entry name" value="Phage_Mu_F"/>
    <property type="match status" value="1"/>
</dbReference>
<evidence type="ECO:0000313" key="4">
    <source>
        <dbReference type="Proteomes" id="UP000029273"/>
    </source>
</evidence>